<evidence type="ECO:0000313" key="12">
    <source>
        <dbReference type="EMBL" id="KAG9228487.1"/>
    </source>
</evidence>
<dbReference type="GO" id="GO:0005743">
    <property type="term" value="C:mitochondrial inner membrane"/>
    <property type="evidence" value="ECO:0007669"/>
    <property type="project" value="UniProtKB-SubCell"/>
</dbReference>
<dbReference type="Gene3D" id="1.50.40.10">
    <property type="entry name" value="Mitochondrial carrier domain"/>
    <property type="match status" value="1"/>
</dbReference>
<proteinExistence type="inferred from homology"/>
<dbReference type="GO" id="GO:0055085">
    <property type="term" value="P:transmembrane transport"/>
    <property type="evidence" value="ECO:0007669"/>
    <property type="project" value="InterPro"/>
</dbReference>
<dbReference type="SUPFAM" id="SSF103506">
    <property type="entry name" value="Mitochondrial carrier"/>
    <property type="match status" value="1"/>
</dbReference>
<organism evidence="12 13">
    <name type="scientific">Amylocarpus encephaloides</name>
    <dbReference type="NCBI Taxonomy" id="45428"/>
    <lineage>
        <taxon>Eukaryota</taxon>
        <taxon>Fungi</taxon>
        <taxon>Dikarya</taxon>
        <taxon>Ascomycota</taxon>
        <taxon>Pezizomycotina</taxon>
        <taxon>Leotiomycetes</taxon>
        <taxon>Helotiales</taxon>
        <taxon>Helotiales incertae sedis</taxon>
        <taxon>Amylocarpus</taxon>
    </lineage>
</organism>
<dbReference type="FunFam" id="1.50.40.10:FF:000107">
    <property type="entry name" value="Mitochondrial dicarboxylate carrier"/>
    <property type="match status" value="1"/>
</dbReference>
<dbReference type="InterPro" id="IPR002067">
    <property type="entry name" value="MCP"/>
</dbReference>
<evidence type="ECO:0000256" key="4">
    <source>
        <dbReference type="ARBA" id="ARBA00022692"/>
    </source>
</evidence>
<keyword evidence="6" id="KW-0999">Mitochondrion inner membrane</keyword>
<keyword evidence="3 11" id="KW-0813">Transport</keyword>
<evidence type="ECO:0000313" key="13">
    <source>
        <dbReference type="Proteomes" id="UP000824998"/>
    </source>
</evidence>
<evidence type="ECO:0000256" key="7">
    <source>
        <dbReference type="ARBA" id="ARBA00022989"/>
    </source>
</evidence>
<evidence type="ECO:0000256" key="5">
    <source>
        <dbReference type="ARBA" id="ARBA00022737"/>
    </source>
</evidence>
<comment type="similarity">
    <text evidence="2 11">Belongs to the mitochondrial carrier (TC 2.A.29) family.</text>
</comment>
<evidence type="ECO:0000256" key="8">
    <source>
        <dbReference type="ARBA" id="ARBA00023128"/>
    </source>
</evidence>
<dbReference type="PROSITE" id="PS50920">
    <property type="entry name" value="SOLCAR"/>
    <property type="match status" value="3"/>
</dbReference>
<comment type="caution">
    <text evidence="12">The sequence shown here is derived from an EMBL/GenBank/DDBJ whole genome shotgun (WGS) entry which is preliminary data.</text>
</comment>
<feature type="repeat" description="Solcar" evidence="10">
    <location>
        <begin position="10"/>
        <end position="95"/>
    </location>
</feature>
<gene>
    <name evidence="12" type="ORF">BJ875DRAFT_526617</name>
</gene>
<dbReference type="InterPro" id="IPR018108">
    <property type="entry name" value="MCP_transmembrane"/>
</dbReference>
<keyword evidence="8" id="KW-0496">Mitochondrion</keyword>
<comment type="subcellular location">
    <subcellularLocation>
        <location evidence="1">Mitochondrion inner membrane</location>
        <topology evidence="1">Multi-pass membrane protein</topology>
    </subcellularLocation>
</comment>
<keyword evidence="5" id="KW-0677">Repeat</keyword>
<dbReference type="InterPro" id="IPR023395">
    <property type="entry name" value="MCP_dom_sf"/>
</dbReference>
<protein>
    <submittedName>
        <fullName evidence="12">Mitochondrial carrier domain-containing protein</fullName>
    </submittedName>
</protein>
<reference evidence="12" key="1">
    <citation type="journal article" date="2021" name="IMA Fungus">
        <title>Genomic characterization of three marine fungi, including Emericellopsis atlantica sp. nov. with signatures of a generalist lifestyle and marine biomass degradation.</title>
        <authorList>
            <person name="Hagestad O.C."/>
            <person name="Hou L."/>
            <person name="Andersen J.H."/>
            <person name="Hansen E.H."/>
            <person name="Altermark B."/>
            <person name="Li C."/>
            <person name="Kuhnert E."/>
            <person name="Cox R.J."/>
            <person name="Crous P.W."/>
            <person name="Spatafora J.W."/>
            <person name="Lail K."/>
            <person name="Amirebrahimi M."/>
            <person name="Lipzen A."/>
            <person name="Pangilinan J."/>
            <person name="Andreopoulos W."/>
            <person name="Hayes R.D."/>
            <person name="Ng V."/>
            <person name="Grigoriev I.V."/>
            <person name="Jackson S.A."/>
            <person name="Sutton T.D.S."/>
            <person name="Dobson A.D.W."/>
            <person name="Rama T."/>
        </authorList>
    </citation>
    <scope>NUCLEOTIDE SEQUENCE</scope>
    <source>
        <strain evidence="12">TRa018bII</strain>
    </source>
</reference>
<dbReference type="PRINTS" id="PR00926">
    <property type="entry name" value="MITOCARRIER"/>
</dbReference>
<dbReference type="Pfam" id="PF00153">
    <property type="entry name" value="Mito_carr"/>
    <property type="match status" value="3"/>
</dbReference>
<evidence type="ECO:0000256" key="1">
    <source>
        <dbReference type="ARBA" id="ARBA00004448"/>
    </source>
</evidence>
<evidence type="ECO:0000256" key="10">
    <source>
        <dbReference type="PROSITE-ProRule" id="PRU00282"/>
    </source>
</evidence>
<evidence type="ECO:0000256" key="6">
    <source>
        <dbReference type="ARBA" id="ARBA00022792"/>
    </source>
</evidence>
<sequence length="287" mass="32008">MSSSVQSFSANIRYPFWFGGSAACMATCVTHPLELVKVRLQTSTPGSPRTMRGPFLRIVRTDGFPTLYNGISASFVRQLTYSTVRFGMYEEMKHRAGPNPSFAFLSAIAASSGFVGGLAGNFADVVNVRMQHDAILPEHQRRKYKHAIDGMIRMAKEEGFRSWFRGWLPNSSRAAVTTVSQLASYDVAKRFLITNTPMEDTISTQLMASFLAGLTAATVASPIDVIKTKIMSSTGSQRMTDIVREITRTEGAAWMFKGWVPSFLRQGPHTICIFFFLEMHRKLYSQL</sequence>
<dbReference type="PANTHER" id="PTHR45618">
    <property type="entry name" value="MITOCHONDRIAL DICARBOXYLATE CARRIER-RELATED"/>
    <property type="match status" value="1"/>
</dbReference>
<dbReference type="InterPro" id="IPR050391">
    <property type="entry name" value="Mito_Metabolite_Transporter"/>
</dbReference>
<name>A0A9P7Y7W1_9HELO</name>
<dbReference type="OrthoDB" id="448427at2759"/>
<dbReference type="Proteomes" id="UP000824998">
    <property type="component" value="Unassembled WGS sequence"/>
</dbReference>
<keyword evidence="13" id="KW-1185">Reference proteome</keyword>
<feature type="repeat" description="Solcar" evidence="10">
    <location>
        <begin position="200"/>
        <end position="283"/>
    </location>
</feature>
<accession>A0A9P7Y7W1</accession>
<evidence type="ECO:0000256" key="3">
    <source>
        <dbReference type="ARBA" id="ARBA00022448"/>
    </source>
</evidence>
<dbReference type="EMBL" id="MU251929">
    <property type="protein sequence ID" value="KAG9228487.1"/>
    <property type="molecule type" value="Genomic_DNA"/>
</dbReference>
<feature type="repeat" description="Solcar" evidence="10">
    <location>
        <begin position="100"/>
        <end position="191"/>
    </location>
</feature>
<keyword evidence="7" id="KW-1133">Transmembrane helix</keyword>
<keyword evidence="9 10" id="KW-0472">Membrane</keyword>
<dbReference type="AlphaFoldDB" id="A0A9P7Y7W1"/>
<keyword evidence="4 10" id="KW-0812">Transmembrane</keyword>
<evidence type="ECO:0000256" key="2">
    <source>
        <dbReference type="ARBA" id="ARBA00006375"/>
    </source>
</evidence>
<evidence type="ECO:0000256" key="9">
    <source>
        <dbReference type="ARBA" id="ARBA00023136"/>
    </source>
</evidence>
<evidence type="ECO:0000256" key="11">
    <source>
        <dbReference type="RuleBase" id="RU000488"/>
    </source>
</evidence>